<dbReference type="PANTHER" id="PTHR45867:SF3">
    <property type="entry name" value="ACID PHOSPHATASE TYPE 7"/>
    <property type="match status" value="1"/>
</dbReference>
<dbReference type="EMBL" id="RXHJ01000006">
    <property type="protein sequence ID" value="RSZ63777.1"/>
    <property type="molecule type" value="Genomic_DNA"/>
</dbReference>
<name>A0A430HZG0_9CORY</name>
<dbReference type="GO" id="GO:0046872">
    <property type="term" value="F:metal ion binding"/>
    <property type="evidence" value="ECO:0007669"/>
    <property type="project" value="InterPro"/>
</dbReference>
<comment type="caution">
    <text evidence="4">The sequence shown here is derived from an EMBL/GenBank/DDBJ whole genome shotgun (WGS) entry which is preliminary data.</text>
</comment>
<gene>
    <name evidence="4" type="ORF">EAH68_05935</name>
</gene>
<dbReference type="Proteomes" id="UP000274907">
    <property type="component" value="Unassembled WGS sequence"/>
</dbReference>
<sequence>MAHWSNTLKKFTAVSVSALVLVGCTGTDGGQETSPAAQTATADVDPVYGETNGLDLIELQDAKPDVAPVPASNEPNRIAMNLPEDPATAMSFNWYTTDNLTDSVVRVSTSEDMADAVEFPADVSEVVSEYAERDAEGYYIYASVTTDDEGDFLVDENGAPEEVLGYFTDEQITRENTEWTADGDGLGYLALQEVAEHSHKATASGLEPDTQYYFQLGSESEGFSETGSFRTATEGVSPTQFIHYTDTQNAYWNANVNNEAAYGANTLELARETAPDAEFAVHTGDFVEIAQVEDEWVDNLDMSRESKMNLPHAYTPGNHDEYNLNYIRESDAVDESAFNEHTNVPVTNGAVNGGSYYSFDHSGAHFVVLNTNDNKESADNPEQGAIGAEQMEWARADIQQARDNGANWIVLMYHKPVYSASYHALQDTDVQVTREEFVQIADELGVDLVLQGHDHNLTRTKSLLYTPDNFAYGEVEETRKTEIDGVEYHVNPEGVTYVIPNTSGTKTYDAIYQKGAEHVAKVRPRLDWMTEEDTELWNGLFDIAEQPEDSPKFEHRHDNYRQSETQTFAIYTFDEDTFKIEFYVVEGDLHNGGERTVTLRDSYGIAKQ</sequence>
<accession>A0A430HZG0</accession>
<dbReference type="Pfam" id="PF16656">
    <property type="entry name" value="Pur_ac_phosph_N"/>
    <property type="match status" value="1"/>
</dbReference>
<dbReference type="SUPFAM" id="SSF49363">
    <property type="entry name" value="Purple acid phosphatase, N-terminal domain"/>
    <property type="match status" value="1"/>
</dbReference>
<evidence type="ECO:0000256" key="1">
    <source>
        <dbReference type="ARBA" id="ARBA00022729"/>
    </source>
</evidence>
<keyword evidence="1" id="KW-0732">Signal</keyword>
<keyword evidence="5" id="KW-1185">Reference proteome</keyword>
<evidence type="ECO:0000259" key="3">
    <source>
        <dbReference type="Pfam" id="PF16656"/>
    </source>
</evidence>
<evidence type="ECO:0000313" key="5">
    <source>
        <dbReference type="Proteomes" id="UP000274907"/>
    </source>
</evidence>
<dbReference type="Pfam" id="PF00149">
    <property type="entry name" value="Metallophos"/>
    <property type="match status" value="1"/>
</dbReference>
<dbReference type="Gene3D" id="2.60.40.380">
    <property type="entry name" value="Purple acid phosphatase-like, N-terminal"/>
    <property type="match status" value="1"/>
</dbReference>
<feature type="domain" description="Purple acid phosphatase N-terminal" evidence="3">
    <location>
        <begin position="176"/>
        <end position="231"/>
    </location>
</feature>
<dbReference type="InterPro" id="IPR004843">
    <property type="entry name" value="Calcineurin-like_PHP"/>
</dbReference>
<dbReference type="GO" id="GO:0003993">
    <property type="term" value="F:acid phosphatase activity"/>
    <property type="evidence" value="ECO:0007669"/>
    <property type="project" value="InterPro"/>
</dbReference>
<dbReference type="InterPro" id="IPR029052">
    <property type="entry name" value="Metallo-depent_PP-like"/>
</dbReference>
<evidence type="ECO:0000313" key="4">
    <source>
        <dbReference type="EMBL" id="RSZ63777.1"/>
    </source>
</evidence>
<dbReference type="OrthoDB" id="9804511at2"/>
<dbReference type="RefSeq" id="WP_126120410.1">
    <property type="nucleotide sequence ID" value="NZ_RXHJ01000006.1"/>
</dbReference>
<dbReference type="Gene3D" id="3.60.21.10">
    <property type="match status" value="1"/>
</dbReference>
<protein>
    <submittedName>
        <fullName evidence="4">Metallophosphoesterase family protein</fullName>
    </submittedName>
</protein>
<dbReference type="InterPro" id="IPR015914">
    <property type="entry name" value="PAPs_N"/>
</dbReference>
<reference evidence="4 5" key="1">
    <citation type="submission" date="2018-12" db="EMBL/GenBank/DDBJ databases">
        <title>YIM 101343 draft genome.</title>
        <authorList>
            <person name="Chen X."/>
        </authorList>
    </citation>
    <scope>NUCLEOTIDE SEQUENCE [LARGE SCALE GENOMIC DNA]</scope>
    <source>
        <strain evidence="4 5">YIM 101343</strain>
    </source>
</reference>
<proteinExistence type="predicted"/>
<dbReference type="AlphaFoldDB" id="A0A430HZG0"/>
<dbReference type="SUPFAM" id="SSF56300">
    <property type="entry name" value="Metallo-dependent phosphatases"/>
    <property type="match status" value="1"/>
</dbReference>
<dbReference type="PANTHER" id="PTHR45867">
    <property type="entry name" value="PURPLE ACID PHOSPHATASE"/>
    <property type="match status" value="1"/>
</dbReference>
<evidence type="ECO:0000259" key="2">
    <source>
        <dbReference type="Pfam" id="PF00149"/>
    </source>
</evidence>
<feature type="domain" description="Calcineurin-like phosphoesterase" evidence="2">
    <location>
        <begin position="241"/>
        <end position="456"/>
    </location>
</feature>
<dbReference type="InterPro" id="IPR008963">
    <property type="entry name" value="Purple_acid_Pase-like_N"/>
</dbReference>
<organism evidence="4 5">
    <name type="scientific">Corynebacterium hylobatis</name>
    <dbReference type="NCBI Taxonomy" id="1859290"/>
    <lineage>
        <taxon>Bacteria</taxon>
        <taxon>Bacillati</taxon>
        <taxon>Actinomycetota</taxon>
        <taxon>Actinomycetes</taxon>
        <taxon>Mycobacteriales</taxon>
        <taxon>Corynebacteriaceae</taxon>
        <taxon>Corynebacterium</taxon>
    </lineage>
</organism>